<organism evidence="2 3">
    <name type="scientific">Dactylosporangium aurantiacum</name>
    <dbReference type="NCBI Taxonomy" id="35754"/>
    <lineage>
        <taxon>Bacteria</taxon>
        <taxon>Bacillati</taxon>
        <taxon>Actinomycetota</taxon>
        <taxon>Actinomycetes</taxon>
        <taxon>Micromonosporales</taxon>
        <taxon>Micromonosporaceae</taxon>
        <taxon>Dactylosporangium</taxon>
    </lineage>
</organism>
<feature type="transmembrane region" description="Helical" evidence="1">
    <location>
        <begin position="12"/>
        <end position="32"/>
    </location>
</feature>
<feature type="transmembrane region" description="Helical" evidence="1">
    <location>
        <begin position="157"/>
        <end position="187"/>
    </location>
</feature>
<dbReference type="EMBL" id="CP073767">
    <property type="protein sequence ID" value="UWZ58340.1"/>
    <property type="molecule type" value="Genomic_DNA"/>
</dbReference>
<dbReference type="RefSeq" id="WP_033361679.1">
    <property type="nucleotide sequence ID" value="NZ_CP073767.1"/>
</dbReference>
<gene>
    <name evidence="2" type="ORF">Daura_20470</name>
</gene>
<keyword evidence="3" id="KW-1185">Reference proteome</keyword>
<keyword evidence="1" id="KW-1133">Transmembrane helix</keyword>
<evidence type="ECO:0000313" key="3">
    <source>
        <dbReference type="Proteomes" id="UP001058003"/>
    </source>
</evidence>
<feature type="transmembrane region" description="Helical" evidence="1">
    <location>
        <begin position="52"/>
        <end position="74"/>
    </location>
</feature>
<dbReference type="Proteomes" id="UP001058003">
    <property type="component" value="Chromosome"/>
</dbReference>
<feature type="transmembrane region" description="Helical" evidence="1">
    <location>
        <begin position="86"/>
        <end position="109"/>
    </location>
</feature>
<evidence type="ECO:0000256" key="1">
    <source>
        <dbReference type="SAM" id="Phobius"/>
    </source>
</evidence>
<keyword evidence="1" id="KW-0812">Transmembrane</keyword>
<sequence>MSQTTTVRQLGLLGAVGGALTAISGIVVQGVVQPATDVPDDMWSYPWSSDALVPVSIVYAVFHALVFAGVLGFARSGAAGEGRAARIGTVLALTGTAVLFAAELLSIPVADQRLDATGPSLVGATFGVGTALSAAGFVVAGIAAVRAARWSGWRRFVALATGVWLAAMIVLVATPALAVAVGLYGVLLTALGVAVRTQPAPSAPLHRGQAVQI</sequence>
<protein>
    <submittedName>
        <fullName evidence="2">Uncharacterized protein</fullName>
    </submittedName>
</protein>
<keyword evidence="1" id="KW-0472">Membrane</keyword>
<name>A0A9Q9IQY1_9ACTN</name>
<dbReference type="OrthoDB" id="4964600at2"/>
<dbReference type="AlphaFoldDB" id="A0A9Q9IQY1"/>
<dbReference type="KEGG" id="daur:Daura_20470"/>
<accession>A0A9Q9IQY1</accession>
<proteinExistence type="predicted"/>
<reference evidence="2" key="1">
    <citation type="submission" date="2021-04" db="EMBL/GenBank/DDBJ databases">
        <title>Dactylosporangium aurantiacum NRRL B-8018 full assembly.</title>
        <authorList>
            <person name="Hartkoorn R.C."/>
            <person name="Beaudoing E."/>
            <person name="Hot D."/>
        </authorList>
    </citation>
    <scope>NUCLEOTIDE SEQUENCE</scope>
    <source>
        <strain evidence="2">NRRL B-8018</strain>
    </source>
</reference>
<evidence type="ECO:0000313" key="2">
    <source>
        <dbReference type="EMBL" id="UWZ58340.1"/>
    </source>
</evidence>
<feature type="transmembrane region" description="Helical" evidence="1">
    <location>
        <begin position="121"/>
        <end position="145"/>
    </location>
</feature>